<accession>A0A1H4LTP1</accession>
<reference evidence="1 2" key="1">
    <citation type="submission" date="2016-10" db="EMBL/GenBank/DDBJ databases">
        <authorList>
            <person name="de Groot N.N."/>
        </authorList>
    </citation>
    <scope>NUCLEOTIDE SEQUENCE [LARGE SCALE GENOMIC DNA]</scope>
    <source>
        <strain evidence="1 2">MT12</strain>
    </source>
</reference>
<name>A0A1H4LTP1_9BRAD</name>
<dbReference type="Proteomes" id="UP000198992">
    <property type="component" value="Unassembled WGS sequence"/>
</dbReference>
<dbReference type="EMBL" id="FNTH01000001">
    <property type="protein sequence ID" value="SEB73958.1"/>
    <property type="molecule type" value="Genomic_DNA"/>
</dbReference>
<evidence type="ECO:0000313" key="1">
    <source>
        <dbReference type="EMBL" id="SEB73958.1"/>
    </source>
</evidence>
<organism evidence="1 2">
    <name type="scientific">Bradyrhizobium erythrophlei</name>
    <dbReference type="NCBI Taxonomy" id="1437360"/>
    <lineage>
        <taxon>Bacteria</taxon>
        <taxon>Pseudomonadati</taxon>
        <taxon>Pseudomonadota</taxon>
        <taxon>Alphaproteobacteria</taxon>
        <taxon>Hyphomicrobiales</taxon>
        <taxon>Nitrobacteraceae</taxon>
        <taxon>Bradyrhizobium</taxon>
    </lineage>
</organism>
<gene>
    <name evidence="1" type="ORF">SAMN05444164_0103</name>
</gene>
<evidence type="ECO:0000313" key="2">
    <source>
        <dbReference type="Proteomes" id="UP000198992"/>
    </source>
</evidence>
<proteinExistence type="predicted"/>
<protein>
    <submittedName>
        <fullName evidence="1">Uncharacterized protein</fullName>
    </submittedName>
</protein>
<sequence length="67" mass="7429">MATIVQCNCGAEYRRTEEKFLVPHTGDAICTVCGAALESWLEATHVPTYELIERPDRRQPAGMTGHP</sequence>
<dbReference type="AlphaFoldDB" id="A0A1H4LTP1"/>